<reference evidence="1 2" key="1">
    <citation type="journal article" date="2019" name="Int. J. Syst. Evol. Microbiol.">
        <title>The Global Catalogue of Microorganisms (GCM) 10K type strain sequencing project: providing services to taxonomists for standard genome sequencing and annotation.</title>
        <authorList>
            <consortium name="The Broad Institute Genomics Platform"/>
            <consortium name="The Broad Institute Genome Sequencing Center for Infectious Disease"/>
            <person name="Wu L."/>
            <person name="Ma J."/>
        </authorList>
    </citation>
    <scope>NUCLEOTIDE SEQUENCE [LARGE SCALE GENOMIC DNA]</scope>
    <source>
        <strain evidence="1 2">JCM 10425</strain>
    </source>
</reference>
<dbReference type="Proteomes" id="UP001500967">
    <property type="component" value="Unassembled WGS sequence"/>
</dbReference>
<comment type="caution">
    <text evidence="1">The sequence shown here is derived from an EMBL/GenBank/DDBJ whole genome shotgun (WGS) entry which is preliminary data.</text>
</comment>
<proteinExistence type="predicted"/>
<sequence>MTRPDGIEAYRLRYTGRAGDLHAIDPLGPWYRTSIDAIGAPG</sequence>
<dbReference type="EMBL" id="BAAAGX010000043">
    <property type="protein sequence ID" value="GAA0280875.1"/>
    <property type="molecule type" value="Genomic_DNA"/>
</dbReference>
<dbReference type="RefSeq" id="WP_344654272.1">
    <property type="nucleotide sequence ID" value="NZ_BAAAGX010000043.1"/>
</dbReference>
<evidence type="ECO:0000313" key="1">
    <source>
        <dbReference type="EMBL" id="GAA0280875.1"/>
    </source>
</evidence>
<evidence type="ECO:0000313" key="2">
    <source>
        <dbReference type="Proteomes" id="UP001500967"/>
    </source>
</evidence>
<gene>
    <name evidence="1" type="ORF">GCM10009539_80990</name>
</gene>
<organism evidence="1 2">
    <name type="scientific">Cryptosporangium japonicum</name>
    <dbReference type="NCBI Taxonomy" id="80872"/>
    <lineage>
        <taxon>Bacteria</taxon>
        <taxon>Bacillati</taxon>
        <taxon>Actinomycetota</taxon>
        <taxon>Actinomycetes</taxon>
        <taxon>Cryptosporangiales</taxon>
        <taxon>Cryptosporangiaceae</taxon>
        <taxon>Cryptosporangium</taxon>
    </lineage>
</organism>
<accession>A0ABN0V8T9</accession>
<keyword evidence="2" id="KW-1185">Reference proteome</keyword>
<protein>
    <submittedName>
        <fullName evidence="1">Uncharacterized protein</fullName>
    </submittedName>
</protein>
<name>A0ABN0V8T9_9ACTN</name>